<dbReference type="GO" id="GO:0004074">
    <property type="term" value="F:biliverdin reductase [NAD(P)H] activity"/>
    <property type="evidence" value="ECO:0007669"/>
    <property type="project" value="TreeGrafter"/>
</dbReference>
<gene>
    <name evidence="3" type="ordered locus">RAM_33440</name>
</gene>
<dbReference type="KEGG" id="amn:RAM_33440"/>
<evidence type="ECO:0000256" key="1">
    <source>
        <dbReference type="SAM" id="MobiDB-lite"/>
    </source>
</evidence>
<protein>
    <submittedName>
        <fullName evidence="3">NAD-dependent epimerase/dehydratase</fullName>
    </submittedName>
</protein>
<dbReference type="Proteomes" id="UP000006138">
    <property type="component" value="Chromosome"/>
</dbReference>
<evidence type="ECO:0000259" key="2">
    <source>
        <dbReference type="Pfam" id="PF13460"/>
    </source>
</evidence>
<dbReference type="Gene3D" id="3.40.50.720">
    <property type="entry name" value="NAD(P)-binding Rossmann-like Domain"/>
    <property type="match status" value="1"/>
</dbReference>
<dbReference type="InterPro" id="IPR036291">
    <property type="entry name" value="NAD(P)-bd_dom_sf"/>
</dbReference>
<feature type="domain" description="NAD(P)-binding" evidence="2">
    <location>
        <begin position="2"/>
        <end position="185"/>
    </location>
</feature>
<feature type="region of interest" description="Disordered" evidence="1">
    <location>
        <begin position="198"/>
        <end position="226"/>
    </location>
</feature>
<sequence length="226" mass="23927">MVARALEEGHQVTAFVRNAGSLPDNPALSIRIGSIAEQPDLVRQVVQGHDAVLSALGNPLWLKGMRGPAILAAAAANLVTAMHATGVPRLVLPLAWGTGLSRTAASPLVRAIAATLIRRDFRDFDAAEKLVTTSDLKWTIAYFGALTDDEPTTRWNASTHIRTPNPLAIARADVARFLISSLDDEALVKQHVVLSGAANGNTSSRSPGNCISDGPPGRRCSRRSAT</sequence>
<dbReference type="SUPFAM" id="SSF51735">
    <property type="entry name" value="NAD(P)-binding Rossmann-fold domains"/>
    <property type="match status" value="1"/>
</dbReference>
<dbReference type="InterPro" id="IPR051606">
    <property type="entry name" value="Polyketide_Oxido-like"/>
</dbReference>
<dbReference type="InterPro" id="IPR016040">
    <property type="entry name" value="NAD(P)-bd_dom"/>
</dbReference>
<reference evidence="3 4" key="1">
    <citation type="journal article" date="2011" name="J. Bacteriol.">
        <title>Whole genome sequence of the rifamycin B-producing strain Amycolatopsis mediterranei S699.</title>
        <authorList>
            <person name="Verma M."/>
            <person name="Kaur J."/>
            <person name="Kumar M."/>
            <person name="Kumari K."/>
            <person name="Saxena A."/>
            <person name="Anand S."/>
            <person name="Nigam A."/>
            <person name="Ravi V."/>
            <person name="Raghuvanshi S."/>
            <person name="Khurana P."/>
            <person name="Tyagi A.K."/>
            <person name="Khurana J.P."/>
            <person name="Lal R."/>
        </authorList>
    </citation>
    <scope>NUCLEOTIDE SEQUENCE [LARGE SCALE GENOMIC DNA]</scope>
    <source>
        <strain evidence="3 4">S699</strain>
    </source>
</reference>
<name>A0A9R0UBT4_AMYMS</name>
<evidence type="ECO:0000313" key="3">
    <source>
        <dbReference type="EMBL" id="AEK45161.1"/>
    </source>
</evidence>
<feature type="compositionally biased region" description="Polar residues" evidence="1">
    <location>
        <begin position="198"/>
        <end position="209"/>
    </location>
</feature>
<dbReference type="Pfam" id="PF13460">
    <property type="entry name" value="NAD_binding_10"/>
    <property type="match status" value="1"/>
</dbReference>
<dbReference type="AlphaFoldDB" id="A0A9R0UBT4"/>
<dbReference type="EMBL" id="CP002896">
    <property type="protein sequence ID" value="AEK45161.1"/>
    <property type="molecule type" value="Genomic_DNA"/>
</dbReference>
<dbReference type="PANTHER" id="PTHR43355:SF2">
    <property type="entry name" value="FLAVIN REDUCTASE (NADPH)"/>
    <property type="match status" value="1"/>
</dbReference>
<accession>A0A9R0UBT4</accession>
<organism evidence="3 4">
    <name type="scientific">Amycolatopsis mediterranei (strain S699)</name>
    <name type="common">Nocardia mediterranei</name>
    <dbReference type="NCBI Taxonomy" id="713604"/>
    <lineage>
        <taxon>Bacteria</taxon>
        <taxon>Bacillati</taxon>
        <taxon>Actinomycetota</taxon>
        <taxon>Actinomycetes</taxon>
        <taxon>Pseudonocardiales</taxon>
        <taxon>Pseudonocardiaceae</taxon>
        <taxon>Amycolatopsis</taxon>
    </lineage>
</organism>
<proteinExistence type="predicted"/>
<dbReference type="GO" id="GO:0042602">
    <property type="term" value="F:riboflavin reductase (NADPH) activity"/>
    <property type="evidence" value="ECO:0007669"/>
    <property type="project" value="TreeGrafter"/>
</dbReference>
<keyword evidence="4" id="KW-1185">Reference proteome</keyword>
<dbReference type="PANTHER" id="PTHR43355">
    <property type="entry name" value="FLAVIN REDUCTASE (NADPH)"/>
    <property type="match status" value="1"/>
</dbReference>
<evidence type="ECO:0000313" key="4">
    <source>
        <dbReference type="Proteomes" id="UP000006138"/>
    </source>
</evidence>